<dbReference type="RefSeq" id="XP_017022706.2">
    <property type="nucleotide sequence ID" value="XM_017167217.2"/>
</dbReference>
<protein>
    <submittedName>
        <fullName evidence="3">Protein Diedel-like</fullName>
    </submittedName>
</protein>
<reference evidence="3" key="1">
    <citation type="submission" date="2025-08" db="UniProtKB">
        <authorList>
            <consortium name="RefSeq"/>
        </authorList>
    </citation>
    <scope>IDENTIFICATION</scope>
    <source>
        <strain evidence="3">14028-0561.14</strain>
        <tissue evidence="3">Whole fly</tissue>
    </source>
</reference>
<dbReference type="Proteomes" id="UP001652661">
    <property type="component" value="Chromosome 3L"/>
</dbReference>
<feature type="chain" id="PRO_5046494206" evidence="1">
    <location>
        <begin position="24"/>
        <end position="132"/>
    </location>
</feature>
<proteinExistence type="predicted"/>
<dbReference type="OrthoDB" id="3737830at2759"/>
<dbReference type="Pfam" id="PF13164">
    <property type="entry name" value="Diedel"/>
    <property type="match status" value="1"/>
</dbReference>
<keyword evidence="2" id="KW-1185">Reference proteome</keyword>
<evidence type="ECO:0000313" key="2">
    <source>
        <dbReference type="Proteomes" id="UP001652661"/>
    </source>
</evidence>
<accession>A0A6P4IIW2</accession>
<gene>
    <name evidence="3" type="primary">LOC108074985</name>
</gene>
<keyword evidence="1" id="KW-0732">Signal</keyword>
<dbReference type="InterPro" id="IPR025061">
    <property type="entry name" value="Diedel"/>
</dbReference>
<feature type="signal peptide" evidence="1">
    <location>
        <begin position="1"/>
        <end position="23"/>
    </location>
</feature>
<evidence type="ECO:0000313" key="3">
    <source>
        <dbReference type="RefSeq" id="XP_017022706.2"/>
    </source>
</evidence>
<dbReference type="Gene3D" id="3.30.70.2800">
    <property type="match status" value="1"/>
</dbReference>
<dbReference type="AlphaFoldDB" id="A0A6P4IIW2"/>
<sequence length="132" mass="14056">MHSSYICSVVLVAICFLRANVNGDCCTSFLDLTYKVKDASCGAVGGHGSSDRCSITICANGAGLVGTWCGQGPCNPFGCNCDGGCLKGDWSKTFLERNKKHTIEILEEKWRTVDLGTVVKGLPIPAFNFNIG</sequence>
<dbReference type="GeneID" id="108074985"/>
<organism evidence="2 3">
    <name type="scientific">Drosophila kikkawai</name>
    <name type="common">Fruit fly</name>
    <dbReference type="NCBI Taxonomy" id="30033"/>
    <lineage>
        <taxon>Eukaryota</taxon>
        <taxon>Metazoa</taxon>
        <taxon>Ecdysozoa</taxon>
        <taxon>Arthropoda</taxon>
        <taxon>Hexapoda</taxon>
        <taxon>Insecta</taxon>
        <taxon>Pterygota</taxon>
        <taxon>Neoptera</taxon>
        <taxon>Endopterygota</taxon>
        <taxon>Diptera</taxon>
        <taxon>Brachycera</taxon>
        <taxon>Muscomorpha</taxon>
        <taxon>Ephydroidea</taxon>
        <taxon>Drosophilidae</taxon>
        <taxon>Drosophila</taxon>
        <taxon>Sophophora</taxon>
    </lineage>
</organism>
<evidence type="ECO:0000256" key="1">
    <source>
        <dbReference type="SAM" id="SignalP"/>
    </source>
</evidence>
<name>A0A6P4IIW2_DROKI</name>